<evidence type="ECO:0008006" key="3">
    <source>
        <dbReference type="Google" id="ProtNLM"/>
    </source>
</evidence>
<gene>
    <name evidence="1" type="ORF">SAMN05421806_10292</name>
</gene>
<proteinExistence type="predicted"/>
<dbReference type="Pfam" id="PF08974">
    <property type="entry name" value="DUF1877"/>
    <property type="match status" value="1"/>
</dbReference>
<sequence>MSIHLHFRAVAKSEVRDDHGWLAEFMGRAWGAHAAEVEAGIATSVEKVWEFVDRLYAAAARPGAHAEGGQPWALPVYGGRPVPHRPGADPSDPPLMLLEPPGVSQAADFLGQVSFDALWTAARAELGSGFGGAEPARNFLLAQHRNLTAFYARAAVSGHAVVKCVWA</sequence>
<dbReference type="Gene3D" id="3.40.1760.10">
    <property type="entry name" value="YfbM-like super family"/>
    <property type="match status" value="1"/>
</dbReference>
<evidence type="ECO:0000313" key="1">
    <source>
        <dbReference type="EMBL" id="SDJ70472.1"/>
    </source>
</evidence>
<dbReference type="EMBL" id="FNFF01000002">
    <property type="protein sequence ID" value="SDJ70472.1"/>
    <property type="molecule type" value="Genomic_DNA"/>
</dbReference>
<reference evidence="1 2" key="1">
    <citation type="submission" date="2016-10" db="EMBL/GenBank/DDBJ databases">
        <authorList>
            <person name="de Groot N.N."/>
        </authorList>
    </citation>
    <scope>NUCLEOTIDE SEQUENCE [LARGE SCALE GENOMIC DNA]</scope>
    <source>
        <strain evidence="1 2">CGMCC 4.5727</strain>
    </source>
</reference>
<dbReference type="RefSeq" id="WP_093607903.1">
    <property type="nucleotide sequence ID" value="NZ_FNFF01000002.1"/>
</dbReference>
<dbReference type="AlphaFoldDB" id="A0A1G8VWP5"/>
<name>A0A1G8VWP5_9ACTN</name>
<protein>
    <recommendedName>
        <fullName evidence="3">DUF1877 family protein</fullName>
    </recommendedName>
</protein>
<dbReference type="Proteomes" id="UP000199155">
    <property type="component" value="Unassembled WGS sequence"/>
</dbReference>
<evidence type="ECO:0000313" key="2">
    <source>
        <dbReference type="Proteomes" id="UP000199155"/>
    </source>
</evidence>
<keyword evidence="2" id="KW-1185">Reference proteome</keyword>
<organism evidence="1 2">
    <name type="scientific">Streptomyces indicus</name>
    <dbReference type="NCBI Taxonomy" id="417292"/>
    <lineage>
        <taxon>Bacteria</taxon>
        <taxon>Bacillati</taxon>
        <taxon>Actinomycetota</taxon>
        <taxon>Actinomycetes</taxon>
        <taxon>Kitasatosporales</taxon>
        <taxon>Streptomycetaceae</taxon>
        <taxon>Streptomyces</taxon>
    </lineage>
</organism>
<dbReference type="InterPro" id="IPR035944">
    <property type="entry name" value="YfbM-like_sf"/>
</dbReference>
<dbReference type="OrthoDB" id="3368025at2"/>
<dbReference type="InterPro" id="IPR015068">
    <property type="entry name" value="DUF1877"/>
</dbReference>
<dbReference type="STRING" id="417292.SAMN05421806_10292"/>
<accession>A0A1G8VWP5</accession>